<keyword evidence="8" id="KW-1185">Reference proteome</keyword>
<dbReference type="AlphaFoldDB" id="A0A0A1UG25"/>
<evidence type="ECO:0000313" key="8">
    <source>
        <dbReference type="Proteomes" id="UP000014680"/>
    </source>
</evidence>
<dbReference type="SUPFAM" id="SSF53448">
    <property type="entry name" value="Nucleotide-diphospho-sugar transferases"/>
    <property type="match status" value="1"/>
</dbReference>
<reference evidence="7 8" key="1">
    <citation type="submission" date="2012-10" db="EMBL/GenBank/DDBJ databases">
        <authorList>
            <person name="Zafar N."/>
            <person name="Inman J."/>
            <person name="Hall N."/>
            <person name="Lorenzi H."/>
            <person name="Caler E."/>
        </authorList>
    </citation>
    <scope>NUCLEOTIDE SEQUENCE [LARGE SCALE GENOMIC DNA]</scope>
    <source>
        <strain evidence="7 8">IP1</strain>
    </source>
</reference>
<comment type="pathway">
    <text evidence="1">Nucleotide-sugar biosynthesis; UDP-N-acetyl-alpha-D-glucosamine biosynthesis; UDP-N-acetyl-alpha-D-glucosamine from N-acetyl-alpha-D-glucosamine 1-phosphate: step 1/1.</text>
</comment>
<dbReference type="GeneID" id="14891175"/>
<evidence type="ECO:0000313" key="7">
    <source>
        <dbReference type="EMBL" id="ELP92169.1"/>
    </source>
</evidence>
<keyword evidence="5" id="KW-0548">Nucleotidyltransferase</keyword>
<dbReference type="PANTHER" id="PTHR11952">
    <property type="entry name" value="UDP- GLUCOSE PYROPHOSPHORYLASE"/>
    <property type="match status" value="1"/>
</dbReference>
<dbReference type="PANTHER" id="PTHR11952:SF2">
    <property type="entry name" value="LD24639P"/>
    <property type="match status" value="1"/>
</dbReference>
<dbReference type="RefSeq" id="XP_004258940.1">
    <property type="nucleotide sequence ID" value="XM_004258892.1"/>
</dbReference>
<name>A0A0A1UG25_ENTIV</name>
<dbReference type="EMBL" id="KB206395">
    <property type="protein sequence ID" value="ELP92169.1"/>
    <property type="molecule type" value="Genomic_DNA"/>
</dbReference>
<comment type="catalytic activity">
    <reaction evidence="6">
        <text>N-acetyl-alpha-D-glucosamine 1-phosphate + UTP + H(+) = UDP-N-acetyl-alpha-D-glucosamine + diphosphate</text>
        <dbReference type="Rhea" id="RHEA:13509"/>
        <dbReference type="ChEBI" id="CHEBI:15378"/>
        <dbReference type="ChEBI" id="CHEBI:33019"/>
        <dbReference type="ChEBI" id="CHEBI:46398"/>
        <dbReference type="ChEBI" id="CHEBI:57705"/>
        <dbReference type="ChEBI" id="CHEBI:57776"/>
        <dbReference type="EC" id="2.7.7.23"/>
    </reaction>
</comment>
<keyword evidence="4" id="KW-0808">Transferase</keyword>
<dbReference type="InterPro" id="IPR029044">
    <property type="entry name" value="Nucleotide-diphossugar_trans"/>
</dbReference>
<dbReference type="CDD" id="cd04193">
    <property type="entry name" value="UDPGlcNAc_PPase"/>
    <property type="match status" value="1"/>
</dbReference>
<dbReference type="Gene3D" id="3.90.550.10">
    <property type="entry name" value="Spore Coat Polysaccharide Biosynthesis Protein SpsA, Chain A"/>
    <property type="match status" value="1"/>
</dbReference>
<accession>A0A0A1UG25</accession>
<dbReference type="VEuPathDB" id="AmoebaDB:EIN_381360"/>
<protein>
    <recommendedName>
        <fullName evidence="3">UDP-N-acetylglucosamine diphosphorylase</fullName>
        <ecNumber evidence="3">2.7.7.23</ecNumber>
    </recommendedName>
</protein>
<dbReference type="EC" id="2.7.7.23" evidence="3"/>
<gene>
    <name evidence="7" type="ORF">EIN_381360</name>
</gene>
<dbReference type="GO" id="GO:0006048">
    <property type="term" value="P:UDP-N-acetylglucosamine biosynthetic process"/>
    <property type="evidence" value="ECO:0007669"/>
    <property type="project" value="TreeGrafter"/>
</dbReference>
<evidence type="ECO:0000256" key="1">
    <source>
        <dbReference type="ARBA" id="ARBA00005208"/>
    </source>
</evidence>
<dbReference type="InterPro" id="IPR039741">
    <property type="entry name" value="UDP-sugar_pyrophosphorylase"/>
</dbReference>
<sequence length="454" mass="50480">MSDEQLESKIATSGQSHLLKFVSKLSPNEKSLYYTTLASLDFDCISKLLHPQNFLTGNIAPFPNVSSVTSPDYNKWINRGLELIKEGRAAVVMLAGGQGTRLGFDHPKGCYDIGLPSHKSLFQIQSERLQSLQRLANTTNAIPLVVMTNHSNSIEIQQYYESHNYFGLNKNDVYFFEQGMLPAVDKDGKVLMETTHSVSLSPNGNGGVYRGLMESGVLANLDARGVKYVIQTAVDNVLNKMADPAFIGYMDYNGFDCCAKVLPKTSPKEAVGVLVLKNNEPAVVEYSEISGEMAERRDSKGELVFNAAHICNNGYTVEFLKKVGGEYLPFHIAHKKVPFIDADGKLVHPESPNGFKFEMFIFDAFRLAKKMGALEVRREEEFSPLKNANDAKVDCPDSGRKMFCEQAKNWLRKAGARVDDSQSDLCEISFAKSYNGEGLEEFKDKTIKLPFCVN</sequence>
<dbReference type="KEGG" id="eiv:EIN_381360"/>
<dbReference type="Pfam" id="PF01704">
    <property type="entry name" value="UDPGP"/>
    <property type="match status" value="1"/>
</dbReference>
<evidence type="ECO:0000256" key="2">
    <source>
        <dbReference type="ARBA" id="ARBA00010401"/>
    </source>
</evidence>
<dbReference type="GO" id="GO:0003977">
    <property type="term" value="F:UDP-N-acetylglucosamine diphosphorylase activity"/>
    <property type="evidence" value="ECO:0007669"/>
    <property type="project" value="UniProtKB-EC"/>
</dbReference>
<dbReference type="InterPro" id="IPR002618">
    <property type="entry name" value="UDPGP_fam"/>
</dbReference>
<evidence type="ECO:0000256" key="6">
    <source>
        <dbReference type="ARBA" id="ARBA00048493"/>
    </source>
</evidence>
<dbReference type="OMA" id="EREXYIM"/>
<evidence type="ECO:0000256" key="5">
    <source>
        <dbReference type="ARBA" id="ARBA00022695"/>
    </source>
</evidence>
<dbReference type="Proteomes" id="UP000014680">
    <property type="component" value="Unassembled WGS sequence"/>
</dbReference>
<organism evidence="7 8">
    <name type="scientific">Entamoeba invadens IP1</name>
    <dbReference type="NCBI Taxonomy" id="370355"/>
    <lineage>
        <taxon>Eukaryota</taxon>
        <taxon>Amoebozoa</taxon>
        <taxon>Evosea</taxon>
        <taxon>Archamoebae</taxon>
        <taxon>Mastigamoebida</taxon>
        <taxon>Entamoebidae</taxon>
        <taxon>Entamoeba</taxon>
    </lineage>
</organism>
<evidence type="ECO:0000256" key="3">
    <source>
        <dbReference type="ARBA" id="ARBA00012457"/>
    </source>
</evidence>
<evidence type="ECO:0000256" key="4">
    <source>
        <dbReference type="ARBA" id="ARBA00022679"/>
    </source>
</evidence>
<proteinExistence type="inferred from homology"/>
<dbReference type="OrthoDB" id="532420at2759"/>
<comment type="similarity">
    <text evidence="2">Belongs to the UDPGP type 1 family.</text>
</comment>